<evidence type="ECO:0000256" key="2">
    <source>
        <dbReference type="ARBA" id="ARBA00022714"/>
    </source>
</evidence>
<dbReference type="Pfam" id="PF00355">
    <property type="entry name" value="Rieske"/>
    <property type="match status" value="1"/>
</dbReference>
<keyword evidence="3" id="KW-0479">Metal-binding</keyword>
<dbReference type="InterPro" id="IPR036922">
    <property type="entry name" value="Rieske_2Fe-2S_sf"/>
</dbReference>
<sequence>MENFNTDVYAETEFVKSLPRHAYTDDNIFKKERHTLFRYLPVMASPSCLLQEKGNYSVTDIASESIIVVRDKEGVINAMANTCRHRGKRLLEKTCDLEPQQRGLNSVVCPYHAWRYDLDGKLIVARGDQSNHSFRHLCLRKLQVQESAGLVFYHGRNKEYLQLQKLDAVLGVLKLEEAKIRERKTYTVKANWKLWVENFLECWHCAPNHPELSEVKGFINQFENGRDDLYLEDDFNWRSQAYTKGWVPPQDRDFEMDEDLFNFNVSMPLGGGRKTASKIGERMGATLGGADGLEGGAIFGGIGPFLFYMAYVDYVVLFCIRPQSTMQTEVELIWLTSKDFQAPVEELTWLWNTTIQQDITLVEETQQGVNSLYYTPGPFQADEYRTQAFTAWWQQWKQRNDQERVKK</sequence>
<dbReference type="CDD" id="cd03469">
    <property type="entry name" value="Rieske_RO_Alpha_N"/>
    <property type="match status" value="1"/>
</dbReference>
<dbReference type="Pfam" id="PF00848">
    <property type="entry name" value="Ring_hydroxyl_A"/>
    <property type="match status" value="1"/>
</dbReference>
<accession>A0A162WHJ3</accession>
<evidence type="ECO:0000256" key="1">
    <source>
        <dbReference type="ARBA" id="ARBA00001962"/>
    </source>
</evidence>
<dbReference type="GO" id="GO:0005506">
    <property type="term" value="F:iron ion binding"/>
    <property type="evidence" value="ECO:0007669"/>
    <property type="project" value="InterPro"/>
</dbReference>
<gene>
    <name evidence="8" type="ORF">AWE51_18845</name>
</gene>
<proteinExistence type="predicted"/>
<dbReference type="SUPFAM" id="SSF50022">
    <property type="entry name" value="ISP domain"/>
    <property type="match status" value="1"/>
</dbReference>
<dbReference type="EMBL" id="LQRT01000060">
    <property type="protein sequence ID" value="KZS38105.1"/>
    <property type="molecule type" value="Genomic_DNA"/>
</dbReference>
<keyword evidence="6" id="KW-0411">Iron-sulfur</keyword>
<evidence type="ECO:0000313" key="8">
    <source>
        <dbReference type="EMBL" id="KZS38105.1"/>
    </source>
</evidence>
<dbReference type="Gene3D" id="2.102.10.10">
    <property type="entry name" value="Rieske [2Fe-2S] iron-sulphur domain"/>
    <property type="match status" value="1"/>
</dbReference>
<comment type="cofactor">
    <cofactor evidence="1">
        <name>Fe cation</name>
        <dbReference type="ChEBI" id="CHEBI:24875"/>
    </cofactor>
</comment>
<evidence type="ECO:0000256" key="5">
    <source>
        <dbReference type="ARBA" id="ARBA00023004"/>
    </source>
</evidence>
<keyword evidence="9" id="KW-1185">Reference proteome</keyword>
<dbReference type="SUPFAM" id="SSF55961">
    <property type="entry name" value="Bet v1-like"/>
    <property type="match status" value="1"/>
</dbReference>
<evidence type="ECO:0000256" key="4">
    <source>
        <dbReference type="ARBA" id="ARBA00023002"/>
    </source>
</evidence>
<dbReference type="PRINTS" id="PR00090">
    <property type="entry name" value="RNGDIOXGNASE"/>
</dbReference>
<feature type="domain" description="Rieske" evidence="7">
    <location>
        <begin position="44"/>
        <end position="153"/>
    </location>
</feature>
<dbReference type="InterPro" id="IPR001663">
    <property type="entry name" value="Rng_hydr_dOase-A"/>
</dbReference>
<keyword evidence="5" id="KW-0408">Iron</keyword>
<name>A0A162WHJ3_9FLAO</name>
<reference evidence="8 9" key="1">
    <citation type="submission" date="2016-01" db="EMBL/GenBank/DDBJ databases">
        <title>The draft genome sequence of Aquimarina sp. RZW4-3-2.</title>
        <authorList>
            <person name="Wang Y."/>
        </authorList>
    </citation>
    <scope>NUCLEOTIDE SEQUENCE [LARGE SCALE GENOMIC DNA]</scope>
    <source>
        <strain evidence="8 9">RZW4-3-2</strain>
    </source>
</reference>
<evidence type="ECO:0000313" key="9">
    <source>
        <dbReference type="Proteomes" id="UP000076715"/>
    </source>
</evidence>
<dbReference type="Gene3D" id="3.90.380.10">
    <property type="entry name" value="Naphthalene 1,2-dioxygenase Alpha Subunit, Chain A, domain 1"/>
    <property type="match status" value="1"/>
</dbReference>
<evidence type="ECO:0000256" key="3">
    <source>
        <dbReference type="ARBA" id="ARBA00022723"/>
    </source>
</evidence>
<comment type="caution">
    <text evidence="8">The sequence shown here is derived from an EMBL/GenBank/DDBJ whole genome shotgun (WGS) entry which is preliminary data.</text>
</comment>
<dbReference type="OrthoDB" id="9800776at2"/>
<dbReference type="InterPro" id="IPR017941">
    <property type="entry name" value="Rieske_2Fe-2S"/>
</dbReference>
<dbReference type="PANTHER" id="PTHR43756:SF5">
    <property type="entry name" value="CHOLINE MONOOXYGENASE, CHLOROPLASTIC"/>
    <property type="match status" value="1"/>
</dbReference>
<keyword evidence="4" id="KW-0560">Oxidoreductase</keyword>
<dbReference type="Proteomes" id="UP000076715">
    <property type="component" value="Unassembled WGS sequence"/>
</dbReference>
<dbReference type="GO" id="GO:0016491">
    <property type="term" value="F:oxidoreductase activity"/>
    <property type="evidence" value="ECO:0007669"/>
    <property type="project" value="UniProtKB-KW"/>
</dbReference>
<keyword evidence="2" id="KW-0001">2Fe-2S</keyword>
<dbReference type="AlphaFoldDB" id="A0A162WHJ3"/>
<evidence type="ECO:0000259" key="7">
    <source>
        <dbReference type="PROSITE" id="PS51296"/>
    </source>
</evidence>
<dbReference type="InterPro" id="IPR015879">
    <property type="entry name" value="Ring_hydroxy_dOase_asu_C_dom"/>
</dbReference>
<dbReference type="STRING" id="1642818.AWE51_18845"/>
<evidence type="ECO:0000256" key="6">
    <source>
        <dbReference type="ARBA" id="ARBA00023014"/>
    </source>
</evidence>
<protein>
    <recommendedName>
        <fullName evidence="7">Rieske domain-containing protein</fullName>
    </recommendedName>
</protein>
<dbReference type="PROSITE" id="PS51296">
    <property type="entry name" value="RIESKE"/>
    <property type="match status" value="1"/>
</dbReference>
<dbReference type="GO" id="GO:0051537">
    <property type="term" value="F:2 iron, 2 sulfur cluster binding"/>
    <property type="evidence" value="ECO:0007669"/>
    <property type="project" value="UniProtKB-KW"/>
</dbReference>
<organism evidence="8 9">
    <name type="scientific">Aquimarina aggregata</name>
    <dbReference type="NCBI Taxonomy" id="1642818"/>
    <lineage>
        <taxon>Bacteria</taxon>
        <taxon>Pseudomonadati</taxon>
        <taxon>Bacteroidota</taxon>
        <taxon>Flavobacteriia</taxon>
        <taxon>Flavobacteriales</taxon>
        <taxon>Flavobacteriaceae</taxon>
        <taxon>Aquimarina</taxon>
    </lineage>
</organism>
<dbReference type="PANTHER" id="PTHR43756">
    <property type="entry name" value="CHOLINE MONOOXYGENASE, CHLOROPLASTIC"/>
    <property type="match status" value="1"/>
</dbReference>
<dbReference type="RefSeq" id="WP_066319992.1">
    <property type="nucleotide sequence ID" value="NZ_CANLSS010000020.1"/>
</dbReference>